<gene>
    <name evidence="1" type="ORF">PX52LOC_03043</name>
</gene>
<dbReference type="Proteomes" id="UP000324974">
    <property type="component" value="Chromosome"/>
</dbReference>
<dbReference type="EMBL" id="CP042425">
    <property type="protein sequence ID" value="QEL16104.1"/>
    <property type="molecule type" value="Genomic_DNA"/>
</dbReference>
<evidence type="ECO:0000313" key="2">
    <source>
        <dbReference type="Proteomes" id="UP000324974"/>
    </source>
</evidence>
<keyword evidence="2" id="KW-1185">Reference proteome</keyword>
<accession>A0A5C1AG65</accession>
<organism evidence="1 2">
    <name type="scientific">Limnoglobus roseus</name>
    <dbReference type="NCBI Taxonomy" id="2598579"/>
    <lineage>
        <taxon>Bacteria</taxon>
        <taxon>Pseudomonadati</taxon>
        <taxon>Planctomycetota</taxon>
        <taxon>Planctomycetia</taxon>
        <taxon>Gemmatales</taxon>
        <taxon>Gemmataceae</taxon>
        <taxon>Limnoglobus</taxon>
    </lineage>
</organism>
<dbReference type="KEGG" id="lrs:PX52LOC_03043"/>
<dbReference type="AlphaFoldDB" id="A0A5C1AG65"/>
<evidence type="ECO:0008006" key="3">
    <source>
        <dbReference type="Google" id="ProtNLM"/>
    </source>
</evidence>
<proteinExistence type="predicted"/>
<dbReference type="OrthoDB" id="275719at2"/>
<sequence length="234" mass="25204">MPLLDHFHPPLSRTHPWRSFHGTWAAAIARLLNAGVLPDGYYAAPFLDRDGPSEIDVAALQDGTPSAPQAWAVTEPALTVAVEWMGTDDVRVEVFTDDGDPRLAAAIELVSPRNKDRPQARDAFTAKCVDRLRHGCGLVVVDVVTTRRADLHVELLTALAIEAGPVGGSLSAVGYRPVRRDADGRLLAWPSALEIGRPLPTVPLWLLGMDVPVPLDLEASHTTACADLRIRPAG</sequence>
<name>A0A5C1AG65_9BACT</name>
<reference evidence="2" key="1">
    <citation type="submission" date="2019-08" db="EMBL/GenBank/DDBJ databases">
        <title>Limnoglobus roseus gen. nov., sp. nov., a novel freshwater planctomycete with a giant genome from the family Gemmataceae.</title>
        <authorList>
            <person name="Kulichevskaya I.S."/>
            <person name="Naumoff D.G."/>
            <person name="Miroshnikov K."/>
            <person name="Ivanova A."/>
            <person name="Philippov D.A."/>
            <person name="Hakobyan A."/>
            <person name="Rijpstra I.C."/>
            <person name="Sinninghe Damste J.S."/>
            <person name="Liesack W."/>
            <person name="Dedysh S.N."/>
        </authorList>
    </citation>
    <scope>NUCLEOTIDE SEQUENCE [LARGE SCALE GENOMIC DNA]</scope>
    <source>
        <strain evidence="2">PX52</strain>
    </source>
</reference>
<dbReference type="RefSeq" id="WP_149110868.1">
    <property type="nucleotide sequence ID" value="NZ_CP042425.1"/>
</dbReference>
<protein>
    <recommendedName>
        <fullName evidence="3">DUF4058 domain-containing protein</fullName>
    </recommendedName>
</protein>
<evidence type="ECO:0000313" key="1">
    <source>
        <dbReference type="EMBL" id="QEL16104.1"/>
    </source>
</evidence>